<gene>
    <name evidence="2" type="ORF">QLQ84_10345</name>
</gene>
<dbReference type="InterPro" id="IPR053521">
    <property type="entry name" value="McjB-like"/>
</dbReference>
<dbReference type="Proteomes" id="UP001244242">
    <property type="component" value="Unassembled WGS sequence"/>
</dbReference>
<dbReference type="NCBIfam" id="NF033537">
    <property type="entry name" value="lasso_biosyn_B2"/>
    <property type="match status" value="1"/>
</dbReference>
<reference evidence="2 3" key="1">
    <citation type="submission" date="2023-04" db="EMBL/GenBank/DDBJ databases">
        <title>Halomonas strains isolated from rhizosphere soil.</title>
        <authorList>
            <person name="Xu L."/>
            <person name="Sun J.-Q."/>
        </authorList>
    </citation>
    <scope>NUCLEOTIDE SEQUENCE [LARGE SCALE GENOMIC DNA]</scope>
    <source>
        <strain evidence="2 3">LN1S58</strain>
    </source>
</reference>
<accession>A0ABT6VJM3</accession>
<dbReference type="InterPro" id="IPR032708">
    <property type="entry name" value="McjB_C"/>
</dbReference>
<keyword evidence="3" id="KW-1185">Reference proteome</keyword>
<dbReference type="EMBL" id="JASCQO010000035">
    <property type="protein sequence ID" value="MDI5934186.1"/>
    <property type="molecule type" value="Genomic_DNA"/>
</dbReference>
<name>A0ABT6VJM3_9GAMM</name>
<evidence type="ECO:0000313" key="3">
    <source>
        <dbReference type="Proteomes" id="UP001244242"/>
    </source>
</evidence>
<sequence>MLAEAAMQLLLAWLVVRVVPFRWWSHWLGDSISGEADPQDAIDDQRARDISWAVTAINRAVGGRYTCLMLAVAAQRMLDRRHISSSLVLGTFTEYGEDRCPIMTAHAWLRVGRQVVLGHHDGRYAAVASFVRSYRHLGNE</sequence>
<evidence type="ECO:0000259" key="1">
    <source>
        <dbReference type="Pfam" id="PF13471"/>
    </source>
</evidence>
<comment type="caution">
    <text evidence="2">The sequence shown here is derived from an EMBL/GenBank/DDBJ whole genome shotgun (WGS) entry which is preliminary data.</text>
</comment>
<feature type="domain" description="Microcin J25-processing protein McjB C-terminal" evidence="1">
    <location>
        <begin position="16"/>
        <end position="122"/>
    </location>
</feature>
<organism evidence="2 3">
    <name type="scientific">Halomonas kalidii</name>
    <dbReference type="NCBI Taxonomy" id="3043293"/>
    <lineage>
        <taxon>Bacteria</taxon>
        <taxon>Pseudomonadati</taxon>
        <taxon>Pseudomonadota</taxon>
        <taxon>Gammaproteobacteria</taxon>
        <taxon>Oceanospirillales</taxon>
        <taxon>Halomonadaceae</taxon>
        <taxon>Halomonas</taxon>
    </lineage>
</organism>
<dbReference type="Pfam" id="PF13471">
    <property type="entry name" value="Transglut_core3"/>
    <property type="match status" value="1"/>
</dbReference>
<proteinExistence type="predicted"/>
<protein>
    <submittedName>
        <fullName evidence="2">Lasso peptide biosynthesis B2 protein</fullName>
    </submittedName>
</protein>
<evidence type="ECO:0000313" key="2">
    <source>
        <dbReference type="EMBL" id="MDI5934186.1"/>
    </source>
</evidence>